<organism evidence="4 5">
    <name type="scientific">Pedobacter montanisoli</name>
    <dbReference type="NCBI Taxonomy" id="2923277"/>
    <lineage>
        <taxon>Bacteria</taxon>
        <taxon>Pseudomonadati</taxon>
        <taxon>Bacteroidota</taxon>
        <taxon>Sphingobacteriia</taxon>
        <taxon>Sphingobacteriales</taxon>
        <taxon>Sphingobacteriaceae</taxon>
        <taxon>Pedobacter</taxon>
    </lineage>
</organism>
<sequence>MDTHKAKLILDKYRAGICSEEELALLESWYVDSQSADIDLISEHDLIAVKNDIWNTLPVHNEAETIPVKKIKLSTPFKYWVAAVALIILSVSIYLINHNDFMLKVNNKFAAAHIKPGSAKATLTLANGKTIVLDNANNGVIAGQNGASVIKTNGENLSYQRENNTSSVETINLLSVPAGGFYTLTLSDGTKVWLNSKSSLKYPTCFVGNERRVELTGEGYFEVAHNANQPFKVKTKGQVIEVLGTRFNINAYGDENSINTSLLQGSIKIWAQDIPAKVLSPGEKAILADNALSIQHSNVEDEIDWVNNDFIFNNSDLCSILRKISRWYNVEIDCPAELSNMKFSGKISRSKNIQQVLNIMELTGSVNFKIEERRITVMP</sequence>
<dbReference type="Gene3D" id="2.60.120.1440">
    <property type="match status" value="1"/>
</dbReference>
<feature type="domain" description="Protein FecR C-terminal" evidence="3">
    <location>
        <begin position="309"/>
        <end position="377"/>
    </location>
</feature>
<feature type="transmembrane region" description="Helical" evidence="1">
    <location>
        <begin position="79"/>
        <end position="96"/>
    </location>
</feature>
<name>A0ABS9ZR86_9SPHI</name>
<dbReference type="Proteomes" id="UP001165460">
    <property type="component" value="Unassembled WGS sequence"/>
</dbReference>
<evidence type="ECO:0000256" key="1">
    <source>
        <dbReference type="SAM" id="Phobius"/>
    </source>
</evidence>
<dbReference type="PANTHER" id="PTHR30273">
    <property type="entry name" value="PERIPLASMIC SIGNAL SENSOR AND SIGMA FACTOR ACTIVATOR FECR-RELATED"/>
    <property type="match status" value="1"/>
</dbReference>
<comment type="caution">
    <text evidence="4">The sequence shown here is derived from an EMBL/GenBank/DDBJ whole genome shotgun (WGS) entry which is preliminary data.</text>
</comment>
<keyword evidence="1" id="KW-0472">Membrane</keyword>
<keyword evidence="1" id="KW-0812">Transmembrane</keyword>
<proteinExistence type="predicted"/>
<dbReference type="Pfam" id="PF04773">
    <property type="entry name" value="FecR"/>
    <property type="match status" value="1"/>
</dbReference>
<evidence type="ECO:0000259" key="2">
    <source>
        <dbReference type="Pfam" id="PF04773"/>
    </source>
</evidence>
<feature type="domain" description="FecR protein" evidence="2">
    <location>
        <begin position="175"/>
        <end position="268"/>
    </location>
</feature>
<dbReference type="PANTHER" id="PTHR30273:SF2">
    <property type="entry name" value="PROTEIN FECR"/>
    <property type="match status" value="1"/>
</dbReference>
<dbReference type="InterPro" id="IPR032508">
    <property type="entry name" value="FecR_C"/>
</dbReference>
<dbReference type="PIRSF" id="PIRSF018266">
    <property type="entry name" value="FecR"/>
    <property type="match status" value="1"/>
</dbReference>
<protein>
    <submittedName>
        <fullName evidence="4">FecR family protein</fullName>
    </submittedName>
</protein>
<dbReference type="InterPro" id="IPR012373">
    <property type="entry name" value="Ferrdict_sens_TM"/>
</dbReference>
<reference evidence="4" key="1">
    <citation type="submission" date="2022-03" db="EMBL/GenBank/DDBJ databases">
        <authorList>
            <person name="Woo C.Y."/>
        </authorList>
    </citation>
    <scope>NUCLEOTIDE SEQUENCE</scope>
    <source>
        <strain evidence="4">CYS-01</strain>
    </source>
</reference>
<dbReference type="Pfam" id="PF16344">
    <property type="entry name" value="FecR_C"/>
    <property type="match status" value="1"/>
</dbReference>
<evidence type="ECO:0000313" key="4">
    <source>
        <dbReference type="EMBL" id="MCJ0741100.1"/>
    </source>
</evidence>
<dbReference type="EMBL" id="JALGBH010000001">
    <property type="protein sequence ID" value="MCJ0741100.1"/>
    <property type="molecule type" value="Genomic_DNA"/>
</dbReference>
<accession>A0ABS9ZR86</accession>
<dbReference type="Gene3D" id="3.55.50.30">
    <property type="match status" value="1"/>
</dbReference>
<evidence type="ECO:0000313" key="5">
    <source>
        <dbReference type="Proteomes" id="UP001165460"/>
    </source>
</evidence>
<dbReference type="RefSeq" id="WP_243357465.1">
    <property type="nucleotide sequence ID" value="NZ_JALGBH010000001.1"/>
</dbReference>
<dbReference type="InterPro" id="IPR006860">
    <property type="entry name" value="FecR"/>
</dbReference>
<evidence type="ECO:0000259" key="3">
    <source>
        <dbReference type="Pfam" id="PF16344"/>
    </source>
</evidence>
<keyword evidence="1" id="KW-1133">Transmembrane helix</keyword>
<keyword evidence="5" id="KW-1185">Reference proteome</keyword>
<gene>
    <name evidence="4" type="ORF">MMF97_00165</name>
</gene>